<sequence>MVGTNVFIATAQGVVVTVRSKTVFVLPTSDSTTQKLLRFKVLQDVTGVSEIADDNDEPKEKNQAMQPSAPPNRITNVKLFYPQDSDLLALLLLVDERRLVYYELNLSAETLLLKTSRSVPRSAACMTVGHLKLENGETKYAVILGQKTGDVVAVPFPDLDRDLKALLGHTTSMVTNVAVNYDSSLLLTADRDEKLRVSKFPNTAVIVSYCLGHVASLTKVACSTVTPELVVSTSMDNMLMLWDMITGKLLASNVLLPGIEVSELEPLDEEAEDDDSGRRVAKSLLNVSLTICPKTNTVVVLVNNQYVRFFDITARDLREVTIPPEDMHLLLAGDPSEVCFTDNNILAVSYKKNPFLQLFSISTEGTRKLVLVNAAIDAFKDFRSAAEMIEVVDDEMKTLDILEDGLKKKKARNGEWNKRIS</sequence>
<name>A0ACC0W8C4_9STRA</name>
<protein>
    <submittedName>
        <fullName evidence="1">Uncharacterized protein</fullName>
    </submittedName>
</protein>
<organism evidence="1 2">
    <name type="scientific">Peronosclerospora sorghi</name>
    <dbReference type="NCBI Taxonomy" id="230839"/>
    <lineage>
        <taxon>Eukaryota</taxon>
        <taxon>Sar</taxon>
        <taxon>Stramenopiles</taxon>
        <taxon>Oomycota</taxon>
        <taxon>Peronosporomycetes</taxon>
        <taxon>Peronosporales</taxon>
        <taxon>Peronosporaceae</taxon>
        <taxon>Peronosclerospora</taxon>
    </lineage>
</organism>
<reference evidence="1 2" key="1">
    <citation type="journal article" date="2022" name="bioRxiv">
        <title>The genome of the oomycete Peronosclerospora sorghi, a cosmopolitan pathogen of maize and sorghum, is inflated with dispersed pseudogenes.</title>
        <authorList>
            <person name="Fletcher K."/>
            <person name="Martin F."/>
            <person name="Isakeit T."/>
            <person name="Cavanaugh K."/>
            <person name="Magill C."/>
            <person name="Michelmore R."/>
        </authorList>
    </citation>
    <scope>NUCLEOTIDE SEQUENCE [LARGE SCALE GENOMIC DNA]</scope>
    <source>
        <strain evidence="1">P6</strain>
    </source>
</reference>
<accession>A0ACC0W8C4</accession>
<evidence type="ECO:0000313" key="1">
    <source>
        <dbReference type="EMBL" id="KAI9914344.1"/>
    </source>
</evidence>
<proteinExistence type="predicted"/>
<keyword evidence="2" id="KW-1185">Reference proteome</keyword>
<dbReference type="EMBL" id="CM047582">
    <property type="protein sequence ID" value="KAI9914344.1"/>
    <property type="molecule type" value="Genomic_DNA"/>
</dbReference>
<evidence type="ECO:0000313" key="2">
    <source>
        <dbReference type="Proteomes" id="UP001163321"/>
    </source>
</evidence>
<gene>
    <name evidence="1" type="ORF">PsorP6_006880</name>
</gene>
<dbReference type="Proteomes" id="UP001163321">
    <property type="component" value="Chromosome 3"/>
</dbReference>
<comment type="caution">
    <text evidence="1">The sequence shown here is derived from an EMBL/GenBank/DDBJ whole genome shotgun (WGS) entry which is preliminary data.</text>
</comment>